<feature type="region of interest" description="Disordered" evidence="1">
    <location>
        <begin position="1"/>
        <end position="114"/>
    </location>
</feature>
<keyword evidence="3" id="KW-1185">Reference proteome</keyword>
<accession>A0A0C3HJZ3</accession>
<dbReference type="HOGENOM" id="CLU_2121754_0_0_1"/>
<gene>
    <name evidence="2" type="ORF">OIDMADRAFT_52478</name>
</gene>
<dbReference type="InParanoid" id="A0A0C3HJZ3"/>
<dbReference type="EMBL" id="KN832874">
    <property type="protein sequence ID" value="KIN02642.1"/>
    <property type="molecule type" value="Genomic_DNA"/>
</dbReference>
<evidence type="ECO:0000313" key="3">
    <source>
        <dbReference type="Proteomes" id="UP000054321"/>
    </source>
</evidence>
<evidence type="ECO:0000313" key="2">
    <source>
        <dbReference type="EMBL" id="KIN02642.1"/>
    </source>
</evidence>
<reference evidence="3" key="2">
    <citation type="submission" date="2015-01" db="EMBL/GenBank/DDBJ databases">
        <title>Evolutionary Origins and Diversification of the Mycorrhizal Mutualists.</title>
        <authorList>
            <consortium name="DOE Joint Genome Institute"/>
            <consortium name="Mycorrhizal Genomics Consortium"/>
            <person name="Kohler A."/>
            <person name="Kuo A."/>
            <person name="Nagy L.G."/>
            <person name="Floudas D."/>
            <person name="Copeland A."/>
            <person name="Barry K.W."/>
            <person name="Cichocki N."/>
            <person name="Veneault-Fourrey C."/>
            <person name="LaButti K."/>
            <person name="Lindquist E.A."/>
            <person name="Lipzen A."/>
            <person name="Lundell T."/>
            <person name="Morin E."/>
            <person name="Murat C."/>
            <person name="Riley R."/>
            <person name="Ohm R."/>
            <person name="Sun H."/>
            <person name="Tunlid A."/>
            <person name="Henrissat B."/>
            <person name="Grigoriev I.V."/>
            <person name="Hibbett D.S."/>
            <person name="Martin F."/>
        </authorList>
    </citation>
    <scope>NUCLEOTIDE SEQUENCE [LARGE SCALE GENOMIC DNA]</scope>
    <source>
        <strain evidence="3">Zn</strain>
    </source>
</reference>
<organism evidence="2 3">
    <name type="scientific">Oidiodendron maius (strain Zn)</name>
    <dbReference type="NCBI Taxonomy" id="913774"/>
    <lineage>
        <taxon>Eukaryota</taxon>
        <taxon>Fungi</taxon>
        <taxon>Dikarya</taxon>
        <taxon>Ascomycota</taxon>
        <taxon>Pezizomycotina</taxon>
        <taxon>Leotiomycetes</taxon>
        <taxon>Leotiomycetes incertae sedis</taxon>
        <taxon>Myxotrichaceae</taxon>
        <taxon>Oidiodendron</taxon>
    </lineage>
</organism>
<proteinExistence type="predicted"/>
<evidence type="ECO:0000256" key="1">
    <source>
        <dbReference type="SAM" id="MobiDB-lite"/>
    </source>
</evidence>
<protein>
    <submittedName>
        <fullName evidence="2">Uncharacterized protein</fullName>
    </submittedName>
</protein>
<dbReference type="Proteomes" id="UP000054321">
    <property type="component" value="Unassembled WGS sequence"/>
</dbReference>
<reference evidence="2 3" key="1">
    <citation type="submission" date="2014-04" db="EMBL/GenBank/DDBJ databases">
        <authorList>
            <consortium name="DOE Joint Genome Institute"/>
            <person name="Kuo A."/>
            <person name="Martino E."/>
            <person name="Perotto S."/>
            <person name="Kohler A."/>
            <person name="Nagy L.G."/>
            <person name="Floudas D."/>
            <person name="Copeland A."/>
            <person name="Barry K.W."/>
            <person name="Cichocki N."/>
            <person name="Veneault-Fourrey C."/>
            <person name="LaButti K."/>
            <person name="Lindquist E.A."/>
            <person name="Lipzen A."/>
            <person name="Lundell T."/>
            <person name="Morin E."/>
            <person name="Murat C."/>
            <person name="Sun H."/>
            <person name="Tunlid A."/>
            <person name="Henrissat B."/>
            <person name="Grigoriev I.V."/>
            <person name="Hibbett D.S."/>
            <person name="Martin F."/>
            <person name="Nordberg H.P."/>
            <person name="Cantor M.N."/>
            <person name="Hua S.X."/>
        </authorList>
    </citation>
    <scope>NUCLEOTIDE SEQUENCE [LARGE SCALE GENOMIC DNA]</scope>
    <source>
        <strain evidence="2 3">Zn</strain>
    </source>
</reference>
<dbReference type="AlphaFoldDB" id="A0A0C3HJZ3"/>
<sequence length="114" mass="12626">MATTDDASHHDRRKSSVQRGPDHMRQRGNGAAAWWTAPHFHHSTTYENQRKSAPKGTVAKMSASAGSASLLYTDKSGSRQERANLPEATQYQQPGQFRRGKEQDLPSPHCLAPD</sequence>
<name>A0A0C3HJZ3_OIDMZ</name>